<dbReference type="FunFam" id="1.10.510.10:FF:000021">
    <property type="entry name" value="Serine/threonine protein kinase"/>
    <property type="match status" value="1"/>
</dbReference>
<dbReference type="InterPro" id="IPR017441">
    <property type="entry name" value="Protein_kinase_ATP_BS"/>
</dbReference>
<keyword evidence="5 9" id="KW-0418">Kinase</keyword>
<dbReference type="Gene3D" id="3.30.200.20">
    <property type="entry name" value="Phosphorylase Kinase, domain 1"/>
    <property type="match status" value="1"/>
</dbReference>
<dbReference type="PROSITE" id="PS50011">
    <property type="entry name" value="PROTEIN_KINASE_DOM"/>
    <property type="match status" value="1"/>
</dbReference>
<evidence type="ECO:0000256" key="4">
    <source>
        <dbReference type="ARBA" id="ARBA00022741"/>
    </source>
</evidence>
<dbReference type="InterPro" id="IPR011009">
    <property type="entry name" value="Kinase-like_dom_sf"/>
</dbReference>
<dbReference type="PANTHER" id="PTHR43289:SF6">
    <property type="entry name" value="SERINE_THREONINE-PROTEIN KINASE NEKL-3"/>
    <property type="match status" value="1"/>
</dbReference>
<evidence type="ECO:0000259" key="8">
    <source>
        <dbReference type="PROSITE" id="PS50011"/>
    </source>
</evidence>
<evidence type="ECO:0000256" key="1">
    <source>
        <dbReference type="ARBA" id="ARBA00012513"/>
    </source>
</evidence>
<keyword evidence="3" id="KW-0808">Transferase</keyword>
<reference evidence="9" key="1">
    <citation type="submission" date="2020-02" db="EMBL/GenBank/DDBJ databases">
        <authorList>
            <person name="Meier V. D."/>
        </authorList>
    </citation>
    <scope>NUCLEOTIDE SEQUENCE</scope>
    <source>
        <strain evidence="9">AVDCRST_MAG40</strain>
    </source>
</reference>
<dbReference type="SUPFAM" id="SSF56112">
    <property type="entry name" value="Protein kinase-like (PK-like)"/>
    <property type="match status" value="1"/>
</dbReference>
<dbReference type="SMART" id="SM00220">
    <property type="entry name" value="S_TKc"/>
    <property type="match status" value="1"/>
</dbReference>
<dbReference type="EC" id="2.7.11.1" evidence="1"/>
<feature type="non-terminal residue" evidence="9">
    <location>
        <position position="290"/>
    </location>
</feature>
<dbReference type="EMBL" id="CADCTX010000851">
    <property type="protein sequence ID" value="CAA9354830.1"/>
    <property type="molecule type" value="Genomic_DNA"/>
</dbReference>
<dbReference type="AlphaFoldDB" id="A0A6J4MB11"/>
<proteinExistence type="predicted"/>
<evidence type="ECO:0000313" key="9">
    <source>
        <dbReference type="EMBL" id="CAA9354830.1"/>
    </source>
</evidence>
<evidence type="ECO:0000256" key="5">
    <source>
        <dbReference type="ARBA" id="ARBA00022777"/>
    </source>
</evidence>
<dbReference type="Pfam" id="PF00069">
    <property type="entry name" value="Pkinase"/>
    <property type="match status" value="1"/>
</dbReference>
<dbReference type="PROSITE" id="PS00108">
    <property type="entry name" value="PROTEIN_KINASE_ST"/>
    <property type="match status" value="1"/>
</dbReference>
<dbReference type="GO" id="GO:0004674">
    <property type="term" value="F:protein serine/threonine kinase activity"/>
    <property type="evidence" value="ECO:0007669"/>
    <property type="project" value="UniProtKB-KW"/>
</dbReference>
<keyword evidence="4 7" id="KW-0547">Nucleotide-binding</keyword>
<dbReference type="InterPro" id="IPR000719">
    <property type="entry name" value="Prot_kinase_dom"/>
</dbReference>
<gene>
    <name evidence="9" type="ORF">AVDCRST_MAG40-3096</name>
</gene>
<evidence type="ECO:0000256" key="3">
    <source>
        <dbReference type="ARBA" id="ARBA00022679"/>
    </source>
</evidence>
<dbReference type="InterPro" id="IPR008271">
    <property type="entry name" value="Ser/Thr_kinase_AS"/>
</dbReference>
<evidence type="ECO:0000256" key="6">
    <source>
        <dbReference type="ARBA" id="ARBA00022840"/>
    </source>
</evidence>
<sequence>MSSLTGDGNAQADLSTLEERYELVREIGRGATALVYLARDRATGTLVAIKAMRGEFAQDPEVAGRFEREARTAAALDHPNIARIFAVARLEGRALAIVMQYVPGGTLREALRDRGALPFEETERVLRDVAAALAYAHESGVVHRDVKPENIFLEEGTGRALLADFGIARSLDSDHSLTMAGSAIGTPTYMSPEQIDGHTVDGRSDLYSLGLVGWEMLAGERPWQGESLYNVIYKQKHQRLPRLDELRPGIPAPLLYAIEGALLKRREDRWAGAAEFLTRLSEENPGPRPA</sequence>
<dbReference type="CDD" id="cd14014">
    <property type="entry name" value="STKc_PknB_like"/>
    <property type="match status" value="1"/>
</dbReference>
<evidence type="ECO:0000256" key="2">
    <source>
        <dbReference type="ARBA" id="ARBA00022527"/>
    </source>
</evidence>
<organism evidence="9">
    <name type="scientific">uncultured Gemmatimonadaceae bacterium</name>
    <dbReference type="NCBI Taxonomy" id="246130"/>
    <lineage>
        <taxon>Bacteria</taxon>
        <taxon>Pseudomonadati</taxon>
        <taxon>Gemmatimonadota</taxon>
        <taxon>Gemmatimonadia</taxon>
        <taxon>Gemmatimonadales</taxon>
        <taxon>Gemmatimonadaceae</taxon>
        <taxon>environmental samples</taxon>
    </lineage>
</organism>
<dbReference type="PROSITE" id="PS00107">
    <property type="entry name" value="PROTEIN_KINASE_ATP"/>
    <property type="match status" value="1"/>
</dbReference>
<dbReference type="GO" id="GO:0005524">
    <property type="term" value="F:ATP binding"/>
    <property type="evidence" value="ECO:0007669"/>
    <property type="project" value="UniProtKB-UniRule"/>
</dbReference>
<name>A0A6J4MB11_9BACT</name>
<feature type="binding site" evidence="7">
    <location>
        <position position="50"/>
    </location>
    <ligand>
        <name>ATP</name>
        <dbReference type="ChEBI" id="CHEBI:30616"/>
    </ligand>
</feature>
<dbReference type="Gene3D" id="1.10.510.10">
    <property type="entry name" value="Transferase(Phosphotransferase) domain 1"/>
    <property type="match status" value="1"/>
</dbReference>
<keyword evidence="6 7" id="KW-0067">ATP-binding</keyword>
<evidence type="ECO:0000256" key="7">
    <source>
        <dbReference type="PROSITE-ProRule" id="PRU10141"/>
    </source>
</evidence>
<feature type="domain" description="Protein kinase" evidence="8">
    <location>
        <begin position="21"/>
        <end position="290"/>
    </location>
</feature>
<keyword evidence="2 9" id="KW-0723">Serine/threonine-protein kinase</keyword>
<accession>A0A6J4MB11</accession>
<dbReference type="PANTHER" id="PTHR43289">
    <property type="entry name" value="MITOGEN-ACTIVATED PROTEIN KINASE KINASE KINASE 20-RELATED"/>
    <property type="match status" value="1"/>
</dbReference>
<protein>
    <recommendedName>
        <fullName evidence="1">non-specific serine/threonine protein kinase</fullName>
        <ecNumber evidence="1">2.7.11.1</ecNumber>
    </recommendedName>
</protein>